<gene>
    <name evidence="1" type="ORF">QR79_19155</name>
</gene>
<keyword evidence="2" id="KW-1185">Reference proteome</keyword>
<organism evidence="1 2">
    <name type="scientific">Methylobacterium indicum</name>
    <dbReference type="NCBI Taxonomy" id="1775910"/>
    <lineage>
        <taxon>Bacteria</taxon>
        <taxon>Pseudomonadati</taxon>
        <taxon>Pseudomonadota</taxon>
        <taxon>Alphaproteobacteria</taxon>
        <taxon>Hyphomicrobiales</taxon>
        <taxon>Methylobacteriaceae</taxon>
        <taxon>Methylobacterium</taxon>
    </lineage>
</organism>
<protein>
    <submittedName>
        <fullName evidence="1">Uncharacterized protein</fullName>
    </submittedName>
</protein>
<comment type="caution">
    <text evidence="1">The sequence shown here is derived from an EMBL/GenBank/DDBJ whole genome shotgun (WGS) entry which is preliminary data.</text>
</comment>
<name>A0ABR5H663_9HYPH</name>
<evidence type="ECO:0000313" key="1">
    <source>
        <dbReference type="EMBL" id="KMO19751.1"/>
    </source>
</evidence>
<dbReference type="EMBL" id="JTHG01000182">
    <property type="protein sequence ID" value="KMO19751.1"/>
    <property type="molecule type" value="Genomic_DNA"/>
</dbReference>
<accession>A0ABR5H663</accession>
<reference evidence="1 2" key="1">
    <citation type="submission" date="2014-11" db="EMBL/GenBank/DDBJ databases">
        <title>Comparative genomics of Methylobacterium species.</title>
        <authorList>
            <person name="Chaudhry V."/>
            <person name="Patil P.B."/>
        </authorList>
    </citation>
    <scope>NUCLEOTIDE SEQUENCE [LARGE SCALE GENOMIC DNA]</scope>
    <source>
        <strain evidence="1 2">SE3.6</strain>
    </source>
</reference>
<dbReference type="Proteomes" id="UP000036471">
    <property type="component" value="Unassembled WGS sequence"/>
</dbReference>
<sequence length="74" mass="8246">MRVWLANERRPLCDHKADLLASTASAFLLEHPDGDTRSDAFVAYALAHLPQGGGEIGRDLRSDIVREAFDRQLI</sequence>
<evidence type="ECO:0000313" key="2">
    <source>
        <dbReference type="Proteomes" id="UP000036471"/>
    </source>
</evidence>
<proteinExistence type="predicted"/>